<name>A0AAV2CVX1_9ROSI</name>
<evidence type="ECO:0000256" key="1">
    <source>
        <dbReference type="SAM" id="MobiDB-lite"/>
    </source>
</evidence>
<proteinExistence type="predicted"/>
<dbReference type="AlphaFoldDB" id="A0AAV2CVX1"/>
<sequence length="113" mass="12465">MLMNCSQPSGLCLRESTSQTMALPPNPRGSLDRGLEMQMAGLWSIKLVRSARRASTRAKESSQGSYTSGCELTNRICAFFHSAPSIELSANSVAHERRGEEMRFDGGGERRRN</sequence>
<gene>
    <name evidence="2" type="ORF">LTRI10_LOCUS7492</name>
</gene>
<accession>A0AAV2CVX1</accession>
<feature type="compositionally biased region" description="Basic and acidic residues" evidence="1">
    <location>
        <begin position="94"/>
        <end position="113"/>
    </location>
</feature>
<organism evidence="2 3">
    <name type="scientific">Linum trigynum</name>
    <dbReference type="NCBI Taxonomy" id="586398"/>
    <lineage>
        <taxon>Eukaryota</taxon>
        <taxon>Viridiplantae</taxon>
        <taxon>Streptophyta</taxon>
        <taxon>Embryophyta</taxon>
        <taxon>Tracheophyta</taxon>
        <taxon>Spermatophyta</taxon>
        <taxon>Magnoliopsida</taxon>
        <taxon>eudicotyledons</taxon>
        <taxon>Gunneridae</taxon>
        <taxon>Pentapetalae</taxon>
        <taxon>rosids</taxon>
        <taxon>fabids</taxon>
        <taxon>Malpighiales</taxon>
        <taxon>Linaceae</taxon>
        <taxon>Linum</taxon>
    </lineage>
</organism>
<evidence type="ECO:0000313" key="2">
    <source>
        <dbReference type="EMBL" id="CAL1360032.1"/>
    </source>
</evidence>
<keyword evidence="3" id="KW-1185">Reference proteome</keyword>
<feature type="region of interest" description="Disordered" evidence="1">
    <location>
        <begin position="90"/>
        <end position="113"/>
    </location>
</feature>
<protein>
    <submittedName>
        <fullName evidence="2">Uncharacterized protein</fullName>
    </submittedName>
</protein>
<dbReference type="Proteomes" id="UP001497516">
    <property type="component" value="Chromosome 10"/>
</dbReference>
<evidence type="ECO:0000313" key="3">
    <source>
        <dbReference type="Proteomes" id="UP001497516"/>
    </source>
</evidence>
<dbReference type="EMBL" id="OZ034814">
    <property type="protein sequence ID" value="CAL1360032.1"/>
    <property type="molecule type" value="Genomic_DNA"/>
</dbReference>
<reference evidence="2 3" key="1">
    <citation type="submission" date="2024-04" db="EMBL/GenBank/DDBJ databases">
        <authorList>
            <person name="Fracassetti M."/>
        </authorList>
    </citation>
    <scope>NUCLEOTIDE SEQUENCE [LARGE SCALE GENOMIC DNA]</scope>
</reference>